<evidence type="ECO:0000256" key="4">
    <source>
        <dbReference type="ARBA" id="ARBA00022723"/>
    </source>
</evidence>
<evidence type="ECO:0000256" key="13">
    <source>
        <dbReference type="HAMAP-Rule" id="MF_00034"/>
    </source>
</evidence>
<comment type="similarity">
    <text evidence="1 13">Belongs to the RuvC family.</text>
</comment>
<dbReference type="NCBIfam" id="NF000711">
    <property type="entry name" value="PRK00039.2-1"/>
    <property type="match status" value="1"/>
</dbReference>
<evidence type="ECO:0000256" key="12">
    <source>
        <dbReference type="ARBA" id="ARBA00029354"/>
    </source>
</evidence>
<evidence type="ECO:0000256" key="9">
    <source>
        <dbReference type="ARBA" id="ARBA00023125"/>
    </source>
</evidence>
<sequence>MIILGIDPGTTRIGYALLNKKENSNVDLIIYGCLELPNKSQTERLTEISQLISDLIAKHCPVILAIEKLFFTKNAKTAFSVSEARGVIINAAASLNLEILEFTPLEIKVAVTGYGKAEKREIQKMICRLLNLEKMPQPDDASDAIAIGLTACYTNQKLIIKP</sequence>
<keyword evidence="2 13" id="KW-0963">Cytoplasm</keyword>
<dbReference type="Gene3D" id="3.30.420.10">
    <property type="entry name" value="Ribonuclease H-like superfamily/Ribonuclease H"/>
    <property type="match status" value="1"/>
</dbReference>
<dbReference type="InterPro" id="IPR036397">
    <property type="entry name" value="RNaseH_sf"/>
</dbReference>
<comment type="caution">
    <text evidence="15">The sequence shown here is derived from an EMBL/GenBank/DDBJ whole genome shotgun (WGS) entry which is preliminary data.</text>
</comment>
<evidence type="ECO:0000313" key="16">
    <source>
        <dbReference type="Proteomes" id="UP000176431"/>
    </source>
</evidence>
<dbReference type="Pfam" id="PF02075">
    <property type="entry name" value="RuvC"/>
    <property type="match status" value="1"/>
</dbReference>
<feature type="active site" evidence="13">
    <location>
        <position position="7"/>
    </location>
</feature>
<evidence type="ECO:0000256" key="3">
    <source>
        <dbReference type="ARBA" id="ARBA00022722"/>
    </source>
</evidence>
<feature type="active site" evidence="13">
    <location>
        <position position="67"/>
    </location>
</feature>
<proteinExistence type="inferred from homology"/>
<name>A0A1F5B4Q7_9BACT</name>
<dbReference type="InterPro" id="IPR002176">
    <property type="entry name" value="X-over_junc_endoDNase_RuvC"/>
</dbReference>
<dbReference type="Proteomes" id="UP000176431">
    <property type="component" value="Unassembled WGS sequence"/>
</dbReference>
<comment type="cofactor">
    <cofactor evidence="13">
        <name>Mg(2+)</name>
        <dbReference type="ChEBI" id="CHEBI:18420"/>
    </cofactor>
    <text evidence="13">Binds 2 Mg(2+) ion per subunit.</text>
</comment>
<dbReference type="CDD" id="cd16962">
    <property type="entry name" value="RuvC"/>
    <property type="match status" value="1"/>
</dbReference>
<keyword evidence="6 13" id="KW-0227">DNA damage</keyword>
<dbReference type="GO" id="GO:0006281">
    <property type="term" value="P:DNA repair"/>
    <property type="evidence" value="ECO:0007669"/>
    <property type="project" value="UniProtKB-UniRule"/>
</dbReference>
<dbReference type="InterPro" id="IPR012337">
    <property type="entry name" value="RNaseH-like_sf"/>
</dbReference>
<dbReference type="HAMAP" id="MF_00034">
    <property type="entry name" value="RuvC"/>
    <property type="match status" value="1"/>
</dbReference>
<organism evidence="15 16">
    <name type="scientific">Candidatus Azambacteria bacterium RIFCSPHIGHO2_01_FULL_40_24</name>
    <dbReference type="NCBI Taxonomy" id="1797301"/>
    <lineage>
        <taxon>Bacteria</taxon>
        <taxon>Candidatus Azamiibacteriota</taxon>
    </lineage>
</organism>
<comment type="subcellular location">
    <subcellularLocation>
        <location evidence="13">Cytoplasm</location>
    </subcellularLocation>
</comment>
<dbReference type="GO" id="GO:0005737">
    <property type="term" value="C:cytoplasm"/>
    <property type="evidence" value="ECO:0007669"/>
    <property type="project" value="UniProtKB-SubCell"/>
</dbReference>
<dbReference type="SUPFAM" id="SSF53098">
    <property type="entry name" value="Ribonuclease H-like"/>
    <property type="match status" value="1"/>
</dbReference>
<dbReference type="EMBL" id="MEYK01000008">
    <property type="protein sequence ID" value="OGD25586.1"/>
    <property type="molecule type" value="Genomic_DNA"/>
</dbReference>
<feature type="active site" evidence="13">
    <location>
        <position position="140"/>
    </location>
</feature>
<evidence type="ECO:0000256" key="6">
    <source>
        <dbReference type="ARBA" id="ARBA00022763"/>
    </source>
</evidence>
<dbReference type="GO" id="GO:0003677">
    <property type="term" value="F:DNA binding"/>
    <property type="evidence" value="ECO:0007669"/>
    <property type="project" value="UniProtKB-KW"/>
</dbReference>
<keyword evidence="11 13" id="KW-0234">DNA repair</keyword>
<protein>
    <recommendedName>
        <fullName evidence="13 14">Crossover junction endodeoxyribonuclease RuvC</fullName>
        <ecNumber evidence="13 14">3.1.21.10</ecNumber>
    </recommendedName>
    <alternativeName>
        <fullName evidence="13">Holliday junction nuclease RuvC</fullName>
    </alternativeName>
    <alternativeName>
        <fullName evidence="13">Holliday junction resolvase RuvC</fullName>
    </alternativeName>
</protein>
<dbReference type="GO" id="GO:0008821">
    <property type="term" value="F:crossover junction DNA endonuclease activity"/>
    <property type="evidence" value="ECO:0007669"/>
    <property type="project" value="UniProtKB-UniRule"/>
</dbReference>
<evidence type="ECO:0000256" key="1">
    <source>
        <dbReference type="ARBA" id="ARBA00009518"/>
    </source>
</evidence>
<dbReference type="FunFam" id="3.30.420.10:FF:000002">
    <property type="entry name" value="Crossover junction endodeoxyribonuclease RuvC"/>
    <property type="match status" value="1"/>
</dbReference>
<keyword evidence="8 13" id="KW-0460">Magnesium</keyword>
<dbReference type="EC" id="3.1.21.10" evidence="13 14"/>
<keyword evidence="7 13" id="KW-0378">Hydrolase</keyword>
<dbReference type="NCBIfam" id="TIGR00228">
    <property type="entry name" value="ruvC"/>
    <property type="match status" value="1"/>
</dbReference>
<evidence type="ECO:0000256" key="7">
    <source>
        <dbReference type="ARBA" id="ARBA00022801"/>
    </source>
</evidence>
<dbReference type="PANTHER" id="PTHR30194">
    <property type="entry name" value="CROSSOVER JUNCTION ENDODEOXYRIBONUCLEASE RUVC"/>
    <property type="match status" value="1"/>
</dbReference>
<gene>
    <name evidence="13" type="primary">ruvC</name>
    <name evidence="15" type="ORF">A2819_01575</name>
</gene>
<evidence type="ECO:0000256" key="5">
    <source>
        <dbReference type="ARBA" id="ARBA00022759"/>
    </source>
</evidence>
<dbReference type="GO" id="GO:0006310">
    <property type="term" value="P:DNA recombination"/>
    <property type="evidence" value="ECO:0007669"/>
    <property type="project" value="UniProtKB-UniRule"/>
</dbReference>
<keyword evidence="9 13" id="KW-0238">DNA-binding</keyword>
<evidence type="ECO:0000256" key="10">
    <source>
        <dbReference type="ARBA" id="ARBA00023172"/>
    </source>
</evidence>
<comment type="catalytic activity">
    <reaction evidence="12 13">
        <text>Endonucleolytic cleavage at a junction such as a reciprocal single-stranded crossover between two homologous DNA duplexes (Holliday junction).</text>
        <dbReference type="EC" id="3.1.21.10"/>
    </reaction>
</comment>
<dbReference type="GO" id="GO:0048476">
    <property type="term" value="C:Holliday junction resolvase complex"/>
    <property type="evidence" value="ECO:0007669"/>
    <property type="project" value="UniProtKB-UniRule"/>
</dbReference>
<evidence type="ECO:0000256" key="2">
    <source>
        <dbReference type="ARBA" id="ARBA00022490"/>
    </source>
</evidence>
<feature type="binding site" evidence="13">
    <location>
        <position position="7"/>
    </location>
    <ligand>
        <name>Mg(2+)</name>
        <dbReference type="ChEBI" id="CHEBI:18420"/>
        <label>1</label>
    </ligand>
</feature>
<dbReference type="AlphaFoldDB" id="A0A1F5B4Q7"/>
<comment type="subunit">
    <text evidence="13">Homodimer which binds Holliday junction (HJ) DNA. The HJ becomes 2-fold symmetrical on binding to RuvC with unstacked arms; it has a different conformation from HJ DNA in complex with RuvA. In the full resolvosome a probable DNA-RuvA(4)-RuvB(12)-RuvC(2) complex forms which resolves the HJ.</text>
</comment>
<keyword evidence="10 13" id="KW-0233">DNA recombination</keyword>
<evidence type="ECO:0000256" key="11">
    <source>
        <dbReference type="ARBA" id="ARBA00023204"/>
    </source>
</evidence>
<keyword evidence="4 13" id="KW-0479">Metal-binding</keyword>
<reference evidence="15 16" key="1">
    <citation type="journal article" date="2016" name="Nat. Commun.">
        <title>Thousands of microbial genomes shed light on interconnected biogeochemical processes in an aquifer system.</title>
        <authorList>
            <person name="Anantharaman K."/>
            <person name="Brown C.T."/>
            <person name="Hug L.A."/>
            <person name="Sharon I."/>
            <person name="Castelle C.J."/>
            <person name="Probst A.J."/>
            <person name="Thomas B.C."/>
            <person name="Singh A."/>
            <person name="Wilkins M.J."/>
            <person name="Karaoz U."/>
            <person name="Brodie E.L."/>
            <person name="Williams K.H."/>
            <person name="Hubbard S.S."/>
            <person name="Banfield J.F."/>
        </authorList>
    </citation>
    <scope>NUCLEOTIDE SEQUENCE [LARGE SCALE GENOMIC DNA]</scope>
</reference>
<keyword evidence="5 13" id="KW-0255">Endonuclease</keyword>
<evidence type="ECO:0000256" key="14">
    <source>
        <dbReference type="NCBIfam" id="TIGR00228"/>
    </source>
</evidence>
<evidence type="ECO:0000256" key="8">
    <source>
        <dbReference type="ARBA" id="ARBA00022842"/>
    </source>
</evidence>
<keyword evidence="3 13" id="KW-0540">Nuclease</keyword>
<dbReference type="PANTHER" id="PTHR30194:SF3">
    <property type="entry name" value="CROSSOVER JUNCTION ENDODEOXYRIBONUCLEASE RUVC"/>
    <property type="match status" value="1"/>
</dbReference>
<comment type="function">
    <text evidence="13">The RuvA-RuvB-RuvC complex processes Holliday junction (HJ) DNA during genetic recombination and DNA repair. Endonuclease that resolves HJ intermediates. Cleaves cruciform DNA by making single-stranded nicks across the HJ at symmetrical positions within the homologous arms, yielding a 5'-phosphate and a 3'-hydroxyl group; requires a central core of homology in the junction. The consensus cleavage sequence is 5'-(A/T)TT(C/G)-3'. Cleavage occurs on the 3'-side of the TT dinucleotide at the point of strand exchange. HJ branch migration catalyzed by RuvA-RuvB allows RuvC to scan DNA until it finds its consensus sequence, where it cleaves and resolves the cruciform DNA.</text>
</comment>
<accession>A0A1F5B4Q7</accession>
<feature type="binding site" evidence="13">
    <location>
        <position position="140"/>
    </location>
    <ligand>
        <name>Mg(2+)</name>
        <dbReference type="ChEBI" id="CHEBI:18420"/>
        <label>1</label>
    </ligand>
</feature>
<feature type="binding site" evidence="13">
    <location>
        <position position="67"/>
    </location>
    <ligand>
        <name>Mg(2+)</name>
        <dbReference type="ChEBI" id="CHEBI:18420"/>
        <label>2</label>
    </ligand>
</feature>
<dbReference type="GO" id="GO:0000287">
    <property type="term" value="F:magnesium ion binding"/>
    <property type="evidence" value="ECO:0007669"/>
    <property type="project" value="UniProtKB-UniRule"/>
</dbReference>
<evidence type="ECO:0000313" key="15">
    <source>
        <dbReference type="EMBL" id="OGD25586.1"/>
    </source>
</evidence>
<dbReference type="PRINTS" id="PR00696">
    <property type="entry name" value="RSOLVASERUVC"/>
</dbReference>